<reference evidence="3" key="1">
    <citation type="submission" date="2010-05" db="EMBL/GenBank/DDBJ databases">
        <title>Complete sequence of Staphylothermus hellenicus DSM 12710.</title>
        <authorList>
            <consortium name="US DOE Joint Genome Institute"/>
            <person name="Lucas S."/>
            <person name="Copeland A."/>
            <person name="Lapidus A."/>
            <person name="Cheng J.-F."/>
            <person name="Bruce D."/>
            <person name="Goodwin L."/>
            <person name="Pitluck S."/>
            <person name="Davenport K."/>
            <person name="Detter J.C."/>
            <person name="Han C."/>
            <person name="Tapia R."/>
            <person name="Larimer F."/>
            <person name="Land M."/>
            <person name="Hauser L."/>
            <person name="Kyrpides N."/>
            <person name="Mikhailova N."/>
            <person name="Anderson I.J."/>
            <person name="Woyke T."/>
        </authorList>
    </citation>
    <scope>NUCLEOTIDE SEQUENCE [LARGE SCALE GENOMIC DNA]</scope>
    <source>
        <strain evidence="3">DSM 12710 / JCM 10830 / BK20S6-10-b1 / P8</strain>
    </source>
</reference>
<proteinExistence type="predicted"/>
<dbReference type="Gene3D" id="3.40.50.10640">
    <property type="entry name" value="SSO1389-like"/>
    <property type="match status" value="1"/>
</dbReference>
<gene>
    <name evidence="2" type="ordered locus">Shell_0164</name>
</gene>
<evidence type="ECO:0000313" key="3">
    <source>
        <dbReference type="Proteomes" id="UP000002573"/>
    </source>
</evidence>
<dbReference type="InterPro" id="IPR010171">
    <property type="entry name" value="CRISPR_Csx1"/>
</dbReference>
<evidence type="ECO:0000313" key="2">
    <source>
        <dbReference type="EMBL" id="ADI31307.1"/>
    </source>
</evidence>
<sequence>MNSSSFRVLVVAPWGYPKGWDEAKYCLRKASDRGIDIGGCCISCSSSLTLYLLLKSYDEVDDARLLIIGSDTVIKPDINDLRGNVEKWFYETVKDLFNRTKCDGLEKNPEWVNDIYVGVVPGIGEYHGYYFKGDIIKMFLESYRNIVLNIESFKPSVIVLDTTHGLNILTIATLYATVAASIVYGKKIYTFNSEPYPPGRRAGKHRQLEKSEKLESEEKQIQDVPSLNIHNISLLQKIIDFLRALDSLRYLSEKQLNKLLKGLREKRVHDKYVELMDKTVCMVEALRSGLLGLLYSNSKLSNGRNIPFTVNNIYNSLKKIYQVDYNRPWITPDITDNTVEYRSLLPEELAKYIPILDFLQKYMVEEYSRLLNLEPLYLKEFAKHVSRILDRNGYWDRKQIIIKEASELTETACEASKDTGREIIDAKLLKEYWAKKKGIQSIGNDKIVDPRNFVAHAALNHNIIKYVKVEWRNHECGIIEVEYDYNKLVKTLKNIGGASKIHECIR</sequence>
<organism evidence="2 3">
    <name type="scientific">Staphylothermus hellenicus (strain DSM 12710 / JCM 10830 / BK20S6-10-b1 / P8)</name>
    <dbReference type="NCBI Taxonomy" id="591019"/>
    <lineage>
        <taxon>Archaea</taxon>
        <taxon>Thermoproteota</taxon>
        <taxon>Thermoprotei</taxon>
        <taxon>Desulfurococcales</taxon>
        <taxon>Desulfurococcaceae</taxon>
        <taxon>Staphylothermus</taxon>
    </lineage>
</organism>
<feature type="domain" description="CRISPR system endoribonuclease Csx1 CARF" evidence="1">
    <location>
        <begin position="9"/>
        <end position="195"/>
    </location>
</feature>
<name>D7DAW0_STAHD</name>
<protein>
    <submittedName>
        <fullName evidence="2">CRISPR-associated protein DxTHG motif protein</fullName>
    </submittedName>
</protein>
<evidence type="ECO:0000259" key="1">
    <source>
        <dbReference type="Pfam" id="PF22230"/>
    </source>
</evidence>
<reference evidence="2 3" key="2">
    <citation type="journal article" date="2011" name="Stand. Genomic Sci.">
        <title>Complete genome sequence of Staphylothermus hellenicus P8.</title>
        <authorList>
            <person name="Anderson I."/>
            <person name="Wirth R."/>
            <person name="Lucas S."/>
            <person name="Copeland A."/>
            <person name="Lapidus A."/>
            <person name="Cheng J.F."/>
            <person name="Goodwin L."/>
            <person name="Pitluck S."/>
            <person name="Davenport K."/>
            <person name="Detter J.C."/>
            <person name="Han C."/>
            <person name="Tapia R."/>
            <person name="Land M."/>
            <person name="Hauser L."/>
            <person name="Pati A."/>
            <person name="Mikhailova N."/>
            <person name="Woyke T."/>
            <person name="Klenk H.P."/>
            <person name="Kyrpides N."/>
            <person name="Ivanova N."/>
        </authorList>
    </citation>
    <scope>NUCLEOTIDE SEQUENCE [LARGE SCALE GENOMIC DNA]</scope>
    <source>
        <strain evidence="3">DSM 12710 / JCM 10830 / BK20S6-10-b1 / P8</strain>
    </source>
</reference>
<dbReference type="EMBL" id="CP002051">
    <property type="protein sequence ID" value="ADI31307.1"/>
    <property type="molecule type" value="Genomic_DNA"/>
</dbReference>
<dbReference type="NCBIfam" id="TIGR01897">
    <property type="entry name" value="cas_MJ1666"/>
    <property type="match status" value="1"/>
</dbReference>
<dbReference type="PANTHER" id="PTHR37169">
    <property type="entry name" value="CRISPR SYSTEM ENDORIBONUCLEASE CSX1-RELATED"/>
    <property type="match status" value="1"/>
</dbReference>
<accession>D7DAW0</accession>
<dbReference type="PANTHER" id="PTHR37169:SF1">
    <property type="entry name" value="CRISPR SYSTEM ENDORIBONUCLEASE CSX1"/>
    <property type="match status" value="1"/>
</dbReference>
<dbReference type="InterPro" id="IPR053857">
    <property type="entry name" value="Csx1_CARF"/>
</dbReference>
<dbReference type="Pfam" id="PF22230">
    <property type="entry name" value="Csx1_CARF"/>
    <property type="match status" value="1"/>
</dbReference>
<dbReference type="RefSeq" id="WP_013142505.1">
    <property type="nucleotide sequence ID" value="NC_014205.1"/>
</dbReference>
<dbReference type="SUPFAM" id="SSF160980">
    <property type="entry name" value="SSO1389-like"/>
    <property type="match status" value="1"/>
</dbReference>
<dbReference type="HOGENOM" id="CLU_558550_0_0_2"/>
<dbReference type="OrthoDB" id="102285at2157"/>
<dbReference type="KEGG" id="shc:Shell_0164"/>
<dbReference type="GeneID" id="9234968"/>
<dbReference type="InterPro" id="IPR052875">
    <property type="entry name" value="CRISPR_assoc_ribonuclease"/>
</dbReference>
<dbReference type="AlphaFoldDB" id="D7DAW0"/>
<keyword evidence="3" id="KW-1185">Reference proteome</keyword>
<dbReference type="Proteomes" id="UP000002573">
    <property type="component" value="Chromosome"/>
</dbReference>
<dbReference type="eggNOG" id="arCOG03433">
    <property type="taxonomic scope" value="Archaea"/>
</dbReference>